<dbReference type="GO" id="GO:0003723">
    <property type="term" value="F:RNA binding"/>
    <property type="evidence" value="ECO:0007669"/>
    <property type="project" value="UniProtKB-KW"/>
</dbReference>
<dbReference type="Pfam" id="PF01479">
    <property type="entry name" value="S4"/>
    <property type="match status" value="1"/>
</dbReference>
<keyword evidence="7" id="KW-1185">Reference proteome</keyword>
<dbReference type="OrthoDB" id="1012272at2"/>
<dbReference type="Proteomes" id="UP000294830">
    <property type="component" value="Unassembled WGS sequence"/>
</dbReference>
<evidence type="ECO:0000256" key="3">
    <source>
        <dbReference type="PROSITE-ProRule" id="PRU00182"/>
    </source>
</evidence>
<accession>A0A4R2EA85</accession>
<feature type="compositionally biased region" description="Basic and acidic residues" evidence="4">
    <location>
        <begin position="86"/>
        <end position="105"/>
    </location>
</feature>
<dbReference type="Gene3D" id="3.10.290.10">
    <property type="entry name" value="RNA-binding S4 domain"/>
    <property type="match status" value="1"/>
</dbReference>
<dbReference type="InterPro" id="IPR050343">
    <property type="entry name" value="RsuA_PseudoU_synthase"/>
</dbReference>
<reference evidence="6 7" key="1">
    <citation type="submission" date="2019-03" db="EMBL/GenBank/DDBJ databases">
        <title>Genomic Encyclopedia of Archaeal and Bacterial Type Strains, Phase II (KMG-II): from individual species to whole genera.</title>
        <authorList>
            <person name="Goeker M."/>
        </authorList>
    </citation>
    <scope>NUCLEOTIDE SEQUENCE [LARGE SCALE GENOMIC DNA]</scope>
    <source>
        <strain evidence="6 7">RL-C</strain>
    </source>
</reference>
<evidence type="ECO:0000313" key="6">
    <source>
        <dbReference type="EMBL" id="TCN65618.1"/>
    </source>
</evidence>
<evidence type="ECO:0000259" key="5">
    <source>
        <dbReference type="SMART" id="SM00363"/>
    </source>
</evidence>
<feature type="domain" description="RNA-binding S4" evidence="5">
    <location>
        <begin position="9"/>
        <end position="69"/>
    </location>
</feature>
<dbReference type="PANTHER" id="PTHR47683">
    <property type="entry name" value="PSEUDOURIDINE SYNTHASE FAMILY PROTEIN-RELATED"/>
    <property type="match status" value="1"/>
</dbReference>
<keyword evidence="2" id="KW-0413">Isomerase</keyword>
<evidence type="ECO:0000256" key="4">
    <source>
        <dbReference type="SAM" id="MobiDB-lite"/>
    </source>
</evidence>
<dbReference type="EMBL" id="SLWB01000010">
    <property type="protein sequence ID" value="TCN65618.1"/>
    <property type="molecule type" value="Genomic_DNA"/>
</dbReference>
<feature type="compositionally biased region" description="Basic and acidic residues" evidence="4">
    <location>
        <begin position="118"/>
        <end position="134"/>
    </location>
</feature>
<keyword evidence="3" id="KW-0694">RNA-binding</keyword>
<evidence type="ECO:0000256" key="2">
    <source>
        <dbReference type="ARBA" id="ARBA00023235"/>
    </source>
</evidence>
<dbReference type="RefSeq" id="WP_131839609.1">
    <property type="nucleotide sequence ID" value="NZ_SLWB01000010.1"/>
</dbReference>
<dbReference type="GO" id="GO:0120159">
    <property type="term" value="F:rRNA pseudouridine synthase activity"/>
    <property type="evidence" value="ECO:0007669"/>
    <property type="project" value="UniProtKB-ARBA"/>
</dbReference>
<feature type="region of interest" description="Disordered" evidence="4">
    <location>
        <begin position="74"/>
        <end position="146"/>
    </location>
</feature>
<name>A0A4R2EA85_9BACT</name>
<organism evidence="6 7">
    <name type="scientific">Acetobacteroides hydrogenigenes</name>
    <dbReference type="NCBI Taxonomy" id="979970"/>
    <lineage>
        <taxon>Bacteria</taxon>
        <taxon>Pseudomonadati</taxon>
        <taxon>Bacteroidota</taxon>
        <taxon>Bacteroidia</taxon>
        <taxon>Bacteroidales</taxon>
        <taxon>Rikenellaceae</taxon>
        <taxon>Acetobacteroides</taxon>
    </lineage>
</organism>
<comment type="caution">
    <text evidence="6">The sequence shown here is derived from an EMBL/GenBank/DDBJ whole genome shotgun (WGS) entry which is preliminary data.</text>
</comment>
<protein>
    <submittedName>
        <fullName evidence="6">S4 domain-containing protein</fullName>
    </submittedName>
</protein>
<comment type="similarity">
    <text evidence="1">Belongs to the pseudouridine synthase RsuA family.</text>
</comment>
<dbReference type="GO" id="GO:0000455">
    <property type="term" value="P:enzyme-directed rRNA pseudouridine synthesis"/>
    <property type="evidence" value="ECO:0007669"/>
    <property type="project" value="UniProtKB-ARBA"/>
</dbReference>
<dbReference type="PROSITE" id="PS50889">
    <property type="entry name" value="S4"/>
    <property type="match status" value="1"/>
</dbReference>
<dbReference type="InterPro" id="IPR002942">
    <property type="entry name" value="S4_RNA-bd"/>
</dbReference>
<dbReference type="FunFam" id="3.10.290.10:FF:000003">
    <property type="entry name" value="Pseudouridine synthase"/>
    <property type="match status" value="1"/>
</dbReference>
<dbReference type="PANTHER" id="PTHR47683:SF2">
    <property type="entry name" value="RNA-BINDING S4 DOMAIN-CONTAINING PROTEIN"/>
    <property type="match status" value="1"/>
</dbReference>
<evidence type="ECO:0000256" key="1">
    <source>
        <dbReference type="ARBA" id="ARBA00008348"/>
    </source>
</evidence>
<proteinExistence type="inferred from homology"/>
<dbReference type="InterPro" id="IPR036986">
    <property type="entry name" value="S4_RNA-bd_sf"/>
</dbReference>
<dbReference type="AlphaFoldDB" id="A0A4R2EA85"/>
<evidence type="ECO:0000313" key="7">
    <source>
        <dbReference type="Proteomes" id="UP000294830"/>
    </source>
</evidence>
<dbReference type="SMART" id="SM00363">
    <property type="entry name" value="S4"/>
    <property type="match status" value="1"/>
</dbReference>
<gene>
    <name evidence="6" type="ORF">CLV25_1106</name>
</gene>
<dbReference type="CDD" id="cd00165">
    <property type="entry name" value="S4"/>
    <property type="match status" value="1"/>
</dbReference>
<sequence>MQQRKKDAVRLNKLISDAGFCSRREADEYIAQERVTVNGHTAEVGDKAFKTDFIRIDGEPLRFVEKVVAEKKQPEFRSKRIGRNLGTEEKKSKPVPAEKEYERAPKGGKQSGKTGLVKKADSKERASTKPEKKVGAAKKWFSSRKK</sequence>
<dbReference type="SUPFAM" id="SSF55174">
    <property type="entry name" value="Alpha-L RNA-binding motif"/>
    <property type="match status" value="1"/>
</dbReference>